<dbReference type="NCBIfam" id="TIGR01161">
    <property type="entry name" value="purK"/>
    <property type="match status" value="1"/>
</dbReference>
<feature type="binding site" evidence="4">
    <location>
        <position position="200"/>
    </location>
    <ligand>
        <name>ATP</name>
        <dbReference type="ChEBI" id="CHEBI:30616"/>
    </ligand>
</feature>
<dbReference type="SUPFAM" id="SSF56059">
    <property type="entry name" value="Glutathione synthetase ATP-binding domain-like"/>
    <property type="match status" value="1"/>
</dbReference>
<dbReference type="Gene3D" id="3.30.470.20">
    <property type="entry name" value="ATP-grasp fold, B domain"/>
    <property type="match status" value="1"/>
</dbReference>
<dbReference type="InterPro" id="IPR003135">
    <property type="entry name" value="ATP-grasp_carboxylate-amine"/>
</dbReference>
<keyword evidence="1 4" id="KW-0547">Nucleotide-binding</keyword>
<evidence type="ECO:0000313" key="7">
    <source>
        <dbReference type="EMBL" id="MCC9641565.1"/>
    </source>
</evidence>
<evidence type="ECO:0000313" key="8">
    <source>
        <dbReference type="Proteomes" id="UP001430306"/>
    </source>
</evidence>
<comment type="pathway">
    <text evidence="4 5">Purine metabolism; IMP biosynthesis via de novo pathway; 5-amino-1-(5-phospho-D-ribosyl)imidazole-4-carboxylate from 5-amino-1-(5-phospho-D-ribosyl)imidazole (N5-CAIR route): step 1/2.</text>
</comment>
<dbReference type="NCBIfam" id="NF004676">
    <property type="entry name" value="PRK06019.1-2"/>
    <property type="match status" value="1"/>
</dbReference>
<feature type="domain" description="ATP-grasp" evidence="6">
    <location>
        <begin position="115"/>
        <end position="306"/>
    </location>
</feature>
<proteinExistence type="inferred from homology"/>
<dbReference type="EMBL" id="JAJKFW010000006">
    <property type="protein sequence ID" value="MCC9641565.1"/>
    <property type="molecule type" value="Genomic_DNA"/>
</dbReference>
<dbReference type="Pfam" id="PF22660">
    <property type="entry name" value="RS_preATP-grasp-like"/>
    <property type="match status" value="1"/>
</dbReference>
<dbReference type="Gene3D" id="3.30.1490.20">
    <property type="entry name" value="ATP-grasp fold, A domain"/>
    <property type="match status" value="1"/>
</dbReference>
<feature type="binding site" evidence="4">
    <location>
        <begin position="276"/>
        <end position="277"/>
    </location>
    <ligand>
        <name>ATP</name>
        <dbReference type="ChEBI" id="CHEBI:30616"/>
    </ligand>
</feature>
<protein>
    <recommendedName>
        <fullName evidence="4 5">N5-carboxyaminoimidazole ribonucleotide synthase</fullName>
        <shortName evidence="4 5">N5-CAIR synthase</shortName>
        <ecNumber evidence="4 5">6.3.4.18</ecNumber>
    </recommendedName>
    <alternativeName>
        <fullName evidence="4 5">5-(carboxyamino)imidazole ribonucleotide synthetase</fullName>
    </alternativeName>
</protein>
<dbReference type="HAMAP" id="MF_01928">
    <property type="entry name" value="PurK"/>
    <property type="match status" value="1"/>
</dbReference>
<dbReference type="PROSITE" id="PS50975">
    <property type="entry name" value="ATP_GRASP"/>
    <property type="match status" value="1"/>
</dbReference>
<organism evidence="7 8">
    <name type="scientific">Rhodopirellula halodulae</name>
    <dbReference type="NCBI Taxonomy" id="2894198"/>
    <lineage>
        <taxon>Bacteria</taxon>
        <taxon>Pseudomonadati</taxon>
        <taxon>Planctomycetota</taxon>
        <taxon>Planctomycetia</taxon>
        <taxon>Pirellulales</taxon>
        <taxon>Pirellulaceae</taxon>
        <taxon>Rhodopirellula</taxon>
    </lineage>
</organism>
<dbReference type="SUPFAM" id="SSF51246">
    <property type="entry name" value="Rudiment single hybrid motif"/>
    <property type="match status" value="1"/>
</dbReference>
<dbReference type="NCBIfam" id="NF004679">
    <property type="entry name" value="PRK06019.1-5"/>
    <property type="match status" value="1"/>
</dbReference>
<dbReference type="InterPro" id="IPR016185">
    <property type="entry name" value="PreATP-grasp_dom_sf"/>
</dbReference>
<dbReference type="Gene3D" id="3.40.50.20">
    <property type="match status" value="1"/>
</dbReference>
<dbReference type="EC" id="6.3.4.18" evidence="4 5"/>
<dbReference type="InterPro" id="IPR054350">
    <property type="entry name" value="PurT/PurK_preATP-grasp"/>
</dbReference>
<sequence length="396" mass="42024">MSSADSSAILPGATIGMVGGGQLGRMFAIAAARMGYRVGVFCGSSDEPAAEVAAFTVCGPLTDHSAIEAFAKRCDVITLEFENIPADTIAACSKHAPTFPDASVLAMAQDRWIEKTTLREAGLPVAAFEPVSDLESAVAAGEKLGWPIIVKTCRSGYDGKGQHRLSCPADAEAVQWDGAEGGANDGPPWVAEAVVSFEREASVIVARTVDERVATFPVFENDHRNHILDETILPANVSAEMEGRGREIAQRVAEHLGLVGLLCVELFVTEDELIVNEVAPRPHNSGHVTIEACATSQFEQHVRAICGLPLGDTSMVVPAASMLNLLGDIWEEAAKQNGIPNWEACLATPGVALHLYGKHAARVGRKMGHLTVVGSDLDEVSKRLNSARKALLSDRT</sequence>
<reference evidence="7" key="1">
    <citation type="submission" date="2021-11" db="EMBL/GenBank/DDBJ databases">
        <title>Genome sequence.</title>
        <authorList>
            <person name="Sun Q."/>
        </authorList>
    </citation>
    <scope>NUCLEOTIDE SEQUENCE</scope>
    <source>
        <strain evidence="7">JC740</strain>
    </source>
</reference>
<evidence type="ECO:0000259" key="6">
    <source>
        <dbReference type="PROSITE" id="PS50975"/>
    </source>
</evidence>
<feature type="binding site" evidence="4">
    <location>
        <position position="151"/>
    </location>
    <ligand>
        <name>ATP</name>
        <dbReference type="ChEBI" id="CHEBI:30616"/>
    </ligand>
</feature>
<dbReference type="SUPFAM" id="SSF52440">
    <property type="entry name" value="PreATP-grasp domain"/>
    <property type="match status" value="1"/>
</dbReference>
<evidence type="ECO:0000256" key="2">
    <source>
        <dbReference type="ARBA" id="ARBA00022755"/>
    </source>
</evidence>
<dbReference type="InterPro" id="IPR011054">
    <property type="entry name" value="Rudment_hybrid_motif"/>
</dbReference>
<comment type="catalytic activity">
    <reaction evidence="4 5">
        <text>5-amino-1-(5-phospho-beta-D-ribosyl)imidazole + hydrogencarbonate + ATP = 5-carboxyamino-1-(5-phospho-D-ribosyl)imidazole + ADP + phosphate + 2 H(+)</text>
        <dbReference type="Rhea" id="RHEA:19317"/>
        <dbReference type="ChEBI" id="CHEBI:15378"/>
        <dbReference type="ChEBI" id="CHEBI:17544"/>
        <dbReference type="ChEBI" id="CHEBI:30616"/>
        <dbReference type="ChEBI" id="CHEBI:43474"/>
        <dbReference type="ChEBI" id="CHEBI:58730"/>
        <dbReference type="ChEBI" id="CHEBI:137981"/>
        <dbReference type="ChEBI" id="CHEBI:456216"/>
        <dbReference type="EC" id="6.3.4.18"/>
    </reaction>
</comment>
<evidence type="ECO:0000256" key="1">
    <source>
        <dbReference type="ARBA" id="ARBA00022741"/>
    </source>
</evidence>
<feature type="binding site" evidence="4">
    <location>
        <position position="111"/>
    </location>
    <ligand>
        <name>ATP</name>
        <dbReference type="ChEBI" id="CHEBI:30616"/>
    </ligand>
</feature>
<dbReference type="GO" id="GO:0034028">
    <property type="term" value="F:5-(carboxyamino)imidazole ribonucleotide synthase activity"/>
    <property type="evidence" value="ECO:0007669"/>
    <property type="project" value="UniProtKB-EC"/>
</dbReference>
<keyword evidence="4 5" id="KW-0436">Ligase</keyword>
<dbReference type="InterPro" id="IPR040686">
    <property type="entry name" value="PurK_C"/>
</dbReference>
<dbReference type="RefSeq" id="WP_230271778.1">
    <property type="nucleotide sequence ID" value="NZ_JAJKFW010000006.1"/>
</dbReference>
<dbReference type="Pfam" id="PF02222">
    <property type="entry name" value="ATP-grasp"/>
    <property type="match status" value="1"/>
</dbReference>
<feature type="binding site" evidence="4">
    <location>
        <begin position="192"/>
        <end position="195"/>
    </location>
    <ligand>
        <name>ATP</name>
        <dbReference type="ChEBI" id="CHEBI:30616"/>
    </ligand>
</feature>
<dbReference type="PANTHER" id="PTHR11609:SF5">
    <property type="entry name" value="PHOSPHORIBOSYLAMINOIMIDAZOLE CARBOXYLASE"/>
    <property type="match status" value="1"/>
</dbReference>
<keyword evidence="3 4" id="KW-0067">ATP-binding</keyword>
<comment type="function">
    <text evidence="4">Catalyzes the ATP-dependent conversion of 5-aminoimidazole ribonucleotide (AIR) and HCO(3)(-) to N5-carboxyaminoimidazole ribonucleotide (N5-CAIR).</text>
</comment>
<feature type="binding site" evidence="4">
    <location>
        <begin position="156"/>
        <end position="162"/>
    </location>
    <ligand>
        <name>ATP</name>
        <dbReference type="ChEBI" id="CHEBI:30616"/>
    </ligand>
</feature>
<keyword evidence="8" id="KW-1185">Reference proteome</keyword>
<dbReference type="InterPro" id="IPR013815">
    <property type="entry name" value="ATP_grasp_subdomain_1"/>
</dbReference>
<evidence type="ECO:0000256" key="3">
    <source>
        <dbReference type="ARBA" id="ARBA00022840"/>
    </source>
</evidence>
<dbReference type="InterPro" id="IPR011761">
    <property type="entry name" value="ATP-grasp"/>
</dbReference>
<comment type="similarity">
    <text evidence="4 5">Belongs to the PurK/PurT family.</text>
</comment>
<name>A0ABS8NDC8_9BACT</name>
<comment type="subunit">
    <text evidence="4 5">Homodimer.</text>
</comment>
<comment type="function">
    <text evidence="5">Catalyzes the ATP-dependent conversion of 5-aminoimidazole ribonucleotide (AIR) and HCO(3)- to N5-carboxyaminoimidazole ribonucleotide (N5-CAIR).</text>
</comment>
<dbReference type="InterPro" id="IPR005875">
    <property type="entry name" value="PurK"/>
</dbReference>
<comment type="caution">
    <text evidence="7">The sequence shown here is derived from an EMBL/GenBank/DDBJ whole genome shotgun (WGS) entry which is preliminary data.</text>
</comment>
<accession>A0ABS8NDC8</accession>
<keyword evidence="2 4" id="KW-0658">Purine biosynthesis</keyword>
<dbReference type="Pfam" id="PF17769">
    <property type="entry name" value="PurK_C"/>
    <property type="match status" value="1"/>
</dbReference>
<dbReference type="PANTHER" id="PTHR11609">
    <property type="entry name" value="PURINE BIOSYNTHESIS PROTEIN 6/7, PUR6/7"/>
    <property type="match status" value="1"/>
</dbReference>
<dbReference type="NCBIfam" id="NF004675">
    <property type="entry name" value="PRK06019.1-1"/>
    <property type="match status" value="1"/>
</dbReference>
<feature type="binding site" evidence="4">
    <location>
        <position position="223"/>
    </location>
    <ligand>
        <name>ATP</name>
        <dbReference type="ChEBI" id="CHEBI:30616"/>
    </ligand>
</feature>
<evidence type="ECO:0000256" key="4">
    <source>
        <dbReference type="HAMAP-Rule" id="MF_01928"/>
    </source>
</evidence>
<gene>
    <name evidence="4 5" type="primary">purK</name>
    <name evidence="7" type="ORF">LOC71_04715</name>
</gene>
<evidence type="ECO:0000256" key="5">
    <source>
        <dbReference type="RuleBase" id="RU361200"/>
    </source>
</evidence>
<dbReference type="Proteomes" id="UP001430306">
    <property type="component" value="Unassembled WGS sequence"/>
</dbReference>